<gene>
    <name evidence="1" type="ORF">ACOC_LOCUS2943</name>
</gene>
<reference evidence="1 2" key="2">
    <citation type="submission" date="2018-11" db="EMBL/GenBank/DDBJ databases">
        <authorList>
            <consortium name="Pathogen Informatics"/>
        </authorList>
    </citation>
    <scope>NUCLEOTIDE SEQUENCE [LARGE SCALE GENOMIC DNA]</scope>
    <source>
        <strain evidence="1 2">Costa Rica</strain>
    </source>
</reference>
<dbReference type="EMBL" id="UYYA01000715">
    <property type="protein sequence ID" value="VDM54528.1"/>
    <property type="molecule type" value="Genomic_DNA"/>
</dbReference>
<dbReference type="WBParaSite" id="ACOC_0000294201-mRNA-1">
    <property type="protein sequence ID" value="ACOC_0000294201-mRNA-1"/>
    <property type="gene ID" value="ACOC_0000294201"/>
</dbReference>
<evidence type="ECO:0000313" key="1">
    <source>
        <dbReference type="EMBL" id="VDM54528.1"/>
    </source>
</evidence>
<accession>A0A0R3PFI0</accession>
<dbReference type="OrthoDB" id="5838683at2759"/>
<proteinExistence type="predicted"/>
<dbReference type="Proteomes" id="UP000267027">
    <property type="component" value="Unassembled WGS sequence"/>
</dbReference>
<reference evidence="3" key="1">
    <citation type="submission" date="2017-02" db="UniProtKB">
        <authorList>
            <consortium name="WormBaseParasite"/>
        </authorList>
    </citation>
    <scope>IDENTIFICATION</scope>
</reference>
<evidence type="ECO:0000313" key="2">
    <source>
        <dbReference type="Proteomes" id="UP000267027"/>
    </source>
</evidence>
<organism evidence="3">
    <name type="scientific">Angiostrongylus costaricensis</name>
    <name type="common">Nematode worm</name>
    <dbReference type="NCBI Taxonomy" id="334426"/>
    <lineage>
        <taxon>Eukaryota</taxon>
        <taxon>Metazoa</taxon>
        <taxon>Ecdysozoa</taxon>
        <taxon>Nematoda</taxon>
        <taxon>Chromadorea</taxon>
        <taxon>Rhabditida</taxon>
        <taxon>Rhabditina</taxon>
        <taxon>Rhabditomorpha</taxon>
        <taxon>Strongyloidea</taxon>
        <taxon>Metastrongylidae</taxon>
        <taxon>Angiostrongylus</taxon>
    </lineage>
</organism>
<dbReference type="AlphaFoldDB" id="A0A0R3PFI0"/>
<keyword evidence="2" id="KW-1185">Reference proteome</keyword>
<evidence type="ECO:0000313" key="3">
    <source>
        <dbReference type="WBParaSite" id="ACOC_0000294201-mRNA-1"/>
    </source>
</evidence>
<name>A0A0R3PFI0_ANGCS</name>
<protein>
    <submittedName>
        <fullName evidence="3">Amine oxidase</fullName>
    </submittedName>
</protein>
<sequence length="143" mass="16672">MFVNNRLEPQLHTAQHVQIKENSRSNYFQGFLPSEIIGDQTLDQCFDKGRVDCVPRADVVLINFDNEPNDPWAIDQIDVDVSFILENSMEDRHDWHFEHSVLVPCISWMKGAHTYQIGPRNGLFIEHEFSYSPEIGGRIRDWV</sequence>
<dbReference type="OMA" id="WHFEHAV"/>